<dbReference type="Proteomes" id="UP001372338">
    <property type="component" value="Unassembled WGS sequence"/>
</dbReference>
<reference evidence="1 2" key="1">
    <citation type="submission" date="2024-01" db="EMBL/GenBank/DDBJ databases">
        <title>The genomes of 5 underutilized Papilionoideae crops provide insights into root nodulation and disease resistanc.</title>
        <authorList>
            <person name="Yuan L."/>
        </authorList>
    </citation>
    <scope>NUCLEOTIDE SEQUENCE [LARGE SCALE GENOMIC DNA]</scope>
    <source>
        <strain evidence="1">ZHUSHIDOU_FW_LH</strain>
        <tissue evidence="1">Leaf</tissue>
    </source>
</reference>
<dbReference type="AlphaFoldDB" id="A0AAN9F5P3"/>
<evidence type="ECO:0000313" key="1">
    <source>
        <dbReference type="EMBL" id="KAK7268291.1"/>
    </source>
</evidence>
<evidence type="ECO:0000313" key="2">
    <source>
        <dbReference type="Proteomes" id="UP001372338"/>
    </source>
</evidence>
<keyword evidence="2" id="KW-1185">Reference proteome</keyword>
<organism evidence="1 2">
    <name type="scientific">Crotalaria pallida</name>
    <name type="common">Smooth rattlebox</name>
    <name type="synonym">Crotalaria striata</name>
    <dbReference type="NCBI Taxonomy" id="3830"/>
    <lineage>
        <taxon>Eukaryota</taxon>
        <taxon>Viridiplantae</taxon>
        <taxon>Streptophyta</taxon>
        <taxon>Embryophyta</taxon>
        <taxon>Tracheophyta</taxon>
        <taxon>Spermatophyta</taxon>
        <taxon>Magnoliopsida</taxon>
        <taxon>eudicotyledons</taxon>
        <taxon>Gunneridae</taxon>
        <taxon>Pentapetalae</taxon>
        <taxon>rosids</taxon>
        <taxon>fabids</taxon>
        <taxon>Fabales</taxon>
        <taxon>Fabaceae</taxon>
        <taxon>Papilionoideae</taxon>
        <taxon>50 kb inversion clade</taxon>
        <taxon>genistoids sensu lato</taxon>
        <taxon>core genistoids</taxon>
        <taxon>Crotalarieae</taxon>
        <taxon>Crotalaria</taxon>
    </lineage>
</organism>
<comment type="caution">
    <text evidence="1">The sequence shown here is derived from an EMBL/GenBank/DDBJ whole genome shotgun (WGS) entry which is preliminary data.</text>
</comment>
<proteinExistence type="predicted"/>
<dbReference type="EMBL" id="JAYWIO010000004">
    <property type="protein sequence ID" value="KAK7268291.1"/>
    <property type="molecule type" value="Genomic_DNA"/>
</dbReference>
<name>A0AAN9F5P3_CROPI</name>
<sequence>MKLKLAEIYSALIIRNFRALAYSSPNYNHCHFCSEAFSDSMQDSKLEEKNTMTDNTEVIESFVSSKGMSRSVVCDNKPSSVLAMVLLTLAQLLKWQMRIWELGPRENAQ</sequence>
<gene>
    <name evidence="1" type="ORF">RIF29_20988</name>
</gene>
<protein>
    <submittedName>
        <fullName evidence="1">Uncharacterized protein</fullName>
    </submittedName>
</protein>
<accession>A0AAN9F5P3</accession>